<dbReference type="SUPFAM" id="SSF50969">
    <property type="entry name" value="YVTN repeat-like/Quinoprotein amine dehydrogenase"/>
    <property type="match status" value="1"/>
</dbReference>
<dbReference type="AlphaFoldDB" id="T0LZN2"/>
<name>T0LZN2_COLGC</name>
<protein>
    <submittedName>
        <fullName evidence="3">Uncharacterized protein</fullName>
    </submittedName>
</protein>
<dbReference type="InterPro" id="IPR046312">
    <property type="entry name" value="DUF6454"/>
</dbReference>
<dbReference type="eggNOG" id="ENOG502SMA1">
    <property type="taxonomic scope" value="Eukaryota"/>
</dbReference>
<evidence type="ECO:0000256" key="2">
    <source>
        <dbReference type="SAM" id="SignalP"/>
    </source>
</evidence>
<dbReference type="OrthoDB" id="71437at2759"/>
<gene>
    <name evidence="3" type="ORF">CGLO_06222</name>
</gene>
<dbReference type="OMA" id="FIDYQDC"/>
<proteinExistence type="predicted"/>
<dbReference type="Pfam" id="PF20055">
    <property type="entry name" value="DUF6454"/>
    <property type="match status" value="1"/>
</dbReference>
<evidence type="ECO:0000313" key="3">
    <source>
        <dbReference type="EMBL" id="EQB54000.1"/>
    </source>
</evidence>
<reference evidence="4" key="1">
    <citation type="journal article" date="2013" name="Mol. Plant Microbe Interact.">
        <title>Global aspects of pacC regulation of pathogenicity genes in Colletotrichum gloeosporioides as revealed by transcriptome analysis.</title>
        <authorList>
            <person name="Alkan N."/>
            <person name="Meng X."/>
            <person name="Friedlander G."/>
            <person name="Reuveni E."/>
            <person name="Sukno S."/>
            <person name="Sherman A."/>
            <person name="Thon M."/>
            <person name="Fluhr R."/>
            <person name="Prusky D."/>
        </authorList>
    </citation>
    <scope>NUCLEOTIDE SEQUENCE [LARGE SCALE GENOMIC DNA]</scope>
    <source>
        <strain evidence="4">Cg-14</strain>
    </source>
</reference>
<feature type="compositionally biased region" description="Low complexity" evidence="1">
    <location>
        <begin position="231"/>
        <end position="245"/>
    </location>
</feature>
<feature type="region of interest" description="Disordered" evidence="1">
    <location>
        <begin position="229"/>
        <end position="255"/>
    </location>
</feature>
<organism evidence="3 4">
    <name type="scientific">Colletotrichum gloeosporioides (strain Cg-14)</name>
    <name type="common">Anthracnose fungus</name>
    <name type="synonym">Glomerella cingulata</name>
    <dbReference type="NCBI Taxonomy" id="1237896"/>
    <lineage>
        <taxon>Eukaryota</taxon>
        <taxon>Fungi</taxon>
        <taxon>Dikarya</taxon>
        <taxon>Ascomycota</taxon>
        <taxon>Pezizomycotina</taxon>
        <taxon>Sordariomycetes</taxon>
        <taxon>Hypocreomycetidae</taxon>
        <taxon>Glomerellales</taxon>
        <taxon>Glomerellaceae</taxon>
        <taxon>Colletotrichum</taxon>
        <taxon>Colletotrichum gloeosporioides species complex</taxon>
    </lineage>
</organism>
<keyword evidence="2" id="KW-0732">Signal</keyword>
<evidence type="ECO:0000313" key="4">
    <source>
        <dbReference type="Proteomes" id="UP000015530"/>
    </source>
</evidence>
<accession>T0LZN2</accession>
<evidence type="ECO:0000256" key="1">
    <source>
        <dbReference type="SAM" id="MobiDB-lite"/>
    </source>
</evidence>
<feature type="compositionally biased region" description="Polar residues" evidence="1">
    <location>
        <begin position="246"/>
        <end position="255"/>
    </location>
</feature>
<dbReference type="Proteomes" id="UP000015530">
    <property type="component" value="Unassembled WGS sequence"/>
</dbReference>
<feature type="chain" id="PRO_5004567331" evidence="2">
    <location>
        <begin position="20"/>
        <end position="359"/>
    </location>
</feature>
<feature type="signal peptide" evidence="2">
    <location>
        <begin position="1"/>
        <end position="19"/>
    </location>
</feature>
<dbReference type="EMBL" id="AMYD01001253">
    <property type="protein sequence ID" value="EQB54000.1"/>
    <property type="molecule type" value="Genomic_DNA"/>
</dbReference>
<sequence>MNLTPLLTLSLLIPAPSTSHILTMPNITRPSPPLPLAPSPLPARIPEDDNHIIAALKTLSRSNLSRLKLIKKIPLEGPLWEPEGIVRLASSTATDDEERFWVSAGEYTTPTSKYPNGEWRDGTDRTPGAGFAHFVVFDGRGKRLGDWVVTKEGDIEYHNGGIDYDGKHIWATLSQYRPNSTGTVVRIDPAKLEMERMFAVGDHQGGIVHNGIGTLTTLNWGGRKATRWTLSPSSSVPPSQQQQHPLTPSASVSPATETINPSHWIDYQDCRYLGDHGKHEVMLCSGIATLAGGVEVGGLAIVDTETMVPLWEVPFMERTEAQGVLMTKNPMDVALVDGRVRLYFAPEEGDSVLYVYELQ</sequence>
<comment type="caution">
    <text evidence="3">The sequence shown here is derived from an EMBL/GenBank/DDBJ whole genome shotgun (WGS) entry which is preliminary data.</text>
</comment>
<dbReference type="HOGENOM" id="CLU_062358_0_0_1"/>
<dbReference type="InterPro" id="IPR011044">
    <property type="entry name" value="Quino_amine_DH_bsu"/>
</dbReference>